<dbReference type="SUPFAM" id="SSF52172">
    <property type="entry name" value="CheY-like"/>
    <property type="match status" value="1"/>
</dbReference>
<keyword evidence="1" id="KW-0238">DNA-binding</keyword>
<sequence length="213" mass="23710">MISILSLPVPVLIIHQHPNMPHTHIHTILVNLGYPEDLILHSADLSISTQLIEQHLPNLILCSVENFEDLVFLQTTRKIHPEAHLISLHSSIQGEEILQALKFGANAYLLNTSESEQLAEHIRIILRGGAILHPELASYLLNTHLTPPTQIAQTHATALATSAIAYSPIEIQILQQFAHTQTLEQTASLLQLSPAQVSSLIKQILRKVSLYYH</sequence>
<name>A0A3A8G0Z5_9GAMM</name>
<dbReference type="AlphaFoldDB" id="A0A3A8G0Z5"/>
<accession>A0A3A8G0Z5</accession>
<protein>
    <submittedName>
        <fullName evidence="1">DNA-binding response regulator</fullName>
    </submittedName>
</protein>
<reference evidence="1 4" key="2">
    <citation type="submission" date="2018-09" db="EMBL/GenBank/DDBJ databases">
        <title>The draft genome of Acinetobacter spp. strains.</title>
        <authorList>
            <person name="Qin J."/>
            <person name="Feng Y."/>
            <person name="Zong Z."/>
        </authorList>
    </citation>
    <scope>NUCLEOTIDE SEQUENCE [LARGE SCALE GENOMIC DNA]</scope>
    <source>
        <strain evidence="1 4">WCHAc060002</strain>
    </source>
</reference>
<evidence type="ECO:0000313" key="3">
    <source>
        <dbReference type="Proteomes" id="UP000267166"/>
    </source>
</evidence>
<accession>A0A498D450</accession>
<evidence type="ECO:0000313" key="2">
    <source>
        <dbReference type="EMBL" id="RLL37919.1"/>
    </source>
</evidence>
<reference evidence="2 3" key="1">
    <citation type="submission" date="2018-09" db="EMBL/GenBank/DDBJ databases">
        <title>The draft genome of Acinetobacter sp. strains.</title>
        <authorList>
            <person name="Qin J."/>
            <person name="Feng Y."/>
            <person name="Zong Z."/>
        </authorList>
    </citation>
    <scope>NUCLEOTIDE SEQUENCE [LARGE SCALE GENOMIC DNA]</scope>
    <source>
        <strain evidence="2 3">WCHAc060003</strain>
    </source>
</reference>
<dbReference type="GO" id="GO:0003677">
    <property type="term" value="F:DNA binding"/>
    <property type="evidence" value="ECO:0007669"/>
    <property type="project" value="UniProtKB-KW"/>
</dbReference>
<organism evidence="1 4">
    <name type="scientific">Acinetobacter cumulans</name>
    <dbReference type="NCBI Taxonomy" id="2136182"/>
    <lineage>
        <taxon>Bacteria</taxon>
        <taxon>Pseudomonadati</taxon>
        <taxon>Pseudomonadota</taxon>
        <taxon>Gammaproteobacteria</taxon>
        <taxon>Moraxellales</taxon>
        <taxon>Moraxellaceae</taxon>
        <taxon>Acinetobacter</taxon>
    </lineage>
</organism>
<dbReference type="EMBL" id="RAXZ01000009">
    <property type="protein sequence ID" value="RKG52752.1"/>
    <property type="molecule type" value="Genomic_DNA"/>
</dbReference>
<comment type="caution">
    <text evidence="1">The sequence shown here is derived from an EMBL/GenBank/DDBJ whole genome shotgun (WGS) entry which is preliminary data.</text>
</comment>
<dbReference type="Proteomes" id="UP000267166">
    <property type="component" value="Unassembled WGS sequence"/>
</dbReference>
<dbReference type="Gene3D" id="3.40.50.2300">
    <property type="match status" value="1"/>
</dbReference>
<dbReference type="Proteomes" id="UP000281084">
    <property type="component" value="Unassembled WGS sequence"/>
</dbReference>
<gene>
    <name evidence="1" type="ORF">D7V64_09245</name>
    <name evidence="2" type="ORF">D9K80_02540</name>
</gene>
<evidence type="ECO:0000313" key="1">
    <source>
        <dbReference type="EMBL" id="RKG52752.1"/>
    </source>
</evidence>
<dbReference type="GO" id="GO:0006355">
    <property type="term" value="P:regulation of DNA-templated transcription"/>
    <property type="evidence" value="ECO:0007669"/>
    <property type="project" value="InterPro"/>
</dbReference>
<dbReference type="InterPro" id="IPR011006">
    <property type="entry name" value="CheY-like_superfamily"/>
</dbReference>
<dbReference type="InterPro" id="IPR016032">
    <property type="entry name" value="Sig_transdc_resp-reg_C-effctor"/>
</dbReference>
<dbReference type="SUPFAM" id="SSF46894">
    <property type="entry name" value="C-terminal effector domain of the bipartite response regulators"/>
    <property type="match status" value="1"/>
</dbReference>
<dbReference type="RefSeq" id="WP_120367526.1">
    <property type="nucleotide sequence ID" value="NZ_RAXZ01000009.1"/>
</dbReference>
<proteinExistence type="predicted"/>
<evidence type="ECO:0000313" key="4">
    <source>
        <dbReference type="Proteomes" id="UP000281084"/>
    </source>
</evidence>
<dbReference type="EMBL" id="RCHD01000004">
    <property type="protein sequence ID" value="RLL37919.1"/>
    <property type="molecule type" value="Genomic_DNA"/>
</dbReference>